<feature type="chain" id="PRO_5008787478" description="C-type lectin domain-containing protein" evidence="3">
    <location>
        <begin position="30"/>
        <end position="376"/>
    </location>
</feature>
<feature type="compositionally biased region" description="Polar residues" evidence="1">
    <location>
        <begin position="261"/>
        <end position="272"/>
    </location>
</feature>
<keyword evidence="2" id="KW-0472">Membrane</keyword>
<dbReference type="EMBL" id="KB307246">
    <property type="protein sequence ID" value="ELT99074.1"/>
    <property type="molecule type" value="Genomic_DNA"/>
</dbReference>
<feature type="region of interest" description="Disordered" evidence="1">
    <location>
        <begin position="251"/>
        <end position="272"/>
    </location>
</feature>
<feature type="transmembrane region" description="Helical" evidence="2">
    <location>
        <begin position="289"/>
        <end position="315"/>
    </location>
</feature>
<evidence type="ECO:0000313" key="6">
    <source>
        <dbReference type="Proteomes" id="UP000014760"/>
    </source>
</evidence>
<reference evidence="6" key="1">
    <citation type="submission" date="2012-12" db="EMBL/GenBank/DDBJ databases">
        <authorList>
            <person name="Hellsten U."/>
            <person name="Grimwood J."/>
            <person name="Chapman J.A."/>
            <person name="Shapiro H."/>
            <person name="Aerts A."/>
            <person name="Otillar R.P."/>
            <person name="Terry A.Y."/>
            <person name="Boore J.L."/>
            <person name="Simakov O."/>
            <person name="Marletaz F."/>
            <person name="Cho S.-J."/>
            <person name="Edsinger-Gonzales E."/>
            <person name="Havlak P."/>
            <person name="Kuo D.-H."/>
            <person name="Larsson T."/>
            <person name="Lv J."/>
            <person name="Arendt D."/>
            <person name="Savage R."/>
            <person name="Osoegawa K."/>
            <person name="de Jong P."/>
            <person name="Lindberg D.R."/>
            <person name="Seaver E.C."/>
            <person name="Weisblat D.A."/>
            <person name="Putnam N.H."/>
            <person name="Grigoriev I.V."/>
            <person name="Rokhsar D.S."/>
        </authorList>
    </citation>
    <scope>NUCLEOTIDE SEQUENCE</scope>
    <source>
        <strain evidence="6">I ESC-2004</strain>
    </source>
</reference>
<name>R7TZ86_CAPTE</name>
<dbReference type="EnsemblMetazoa" id="CapteT197731">
    <property type="protein sequence ID" value="CapteP197731"/>
    <property type="gene ID" value="CapteG197731"/>
</dbReference>
<keyword evidence="3" id="KW-0732">Signal</keyword>
<evidence type="ECO:0000256" key="1">
    <source>
        <dbReference type="SAM" id="MobiDB-lite"/>
    </source>
</evidence>
<keyword evidence="2" id="KW-1133">Transmembrane helix</keyword>
<sequence>MEFATQVCRCHRLCHIFVIIALLPGIRLAQENRSEFSIARQICEDMSSQLPDLSSIRDESLVDRLESNQSTWIDAWIERGPWMWHSSGKCKSKDSFKSGVLHNSWVFRRTLCVEFEYYGLRWMPQRLSSERYSIHWNINASMHDFSWENDHVGSSNKWCAALSFRNCGWLDIPDCSASLSRADCLKKKKALCATHNTNTFSDLPWADGHPVLNNRTCVRAVKKDDAIELISSDCAAEFPFICISDDELTSTSESPADAETGTMQNEESTTSIIPTPNAFSATSMALDNLGFAAVSVVGAIMIVVVSITVALGIVWKKKEKENAKPETQQQPMLLVNNGDASEIEGNAYCEPCEVLNEDGLSGGVEETVIVENDVYG</sequence>
<proteinExistence type="predicted"/>
<dbReference type="HOGENOM" id="CLU_732048_0_0_1"/>
<dbReference type="EMBL" id="AMQN01010192">
    <property type="status" value="NOT_ANNOTATED_CDS"/>
    <property type="molecule type" value="Genomic_DNA"/>
</dbReference>
<evidence type="ECO:0000313" key="5">
    <source>
        <dbReference type="EnsemblMetazoa" id="CapteP197731"/>
    </source>
</evidence>
<reference evidence="4 6" key="2">
    <citation type="journal article" date="2013" name="Nature">
        <title>Insights into bilaterian evolution from three spiralian genomes.</title>
        <authorList>
            <person name="Simakov O."/>
            <person name="Marletaz F."/>
            <person name="Cho S.J."/>
            <person name="Edsinger-Gonzales E."/>
            <person name="Havlak P."/>
            <person name="Hellsten U."/>
            <person name="Kuo D.H."/>
            <person name="Larsson T."/>
            <person name="Lv J."/>
            <person name="Arendt D."/>
            <person name="Savage R."/>
            <person name="Osoegawa K."/>
            <person name="de Jong P."/>
            <person name="Grimwood J."/>
            <person name="Chapman J.A."/>
            <person name="Shapiro H."/>
            <person name="Aerts A."/>
            <person name="Otillar R.P."/>
            <person name="Terry A.Y."/>
            <person name="Boore J.L."/>
            <person name="Grigoriev I.V."/>
            <person name="Lindberg D.R."/>
            <person name="Seaver E.C."/>
            <person name="Weisblat D.A."/>
            <person name="Putnam N.H."/>
            <person name="Rokhsar D.S."/>
        </authorList>
    </citation>
    <scope>NUCLEOTIDE SEQUENCE</scope>
    <source>
        <strain evidence="4 6">I ESC-2004</strain>
    </source>
</reference>
<protein>
    <recommendedName>
        <fullName evidence="7">C-type lectin domain-containing protein</fullName>
    </recommendedName>
</protein>
<dbReference type="AlphaFoldDB" id="R7TZ86"/>
<gene>
    <name evidence="4" type="ORF">CAPTEDRAFT_197731</name>
</gene>
<reference evidence="5" key="3">
    <citation type="submission" date="2015-06" db="UniProtKB">
        <authorList>
            <consortium name="EnsemblMetazoa"/>
        </authorList>
    </citation>
    <scope>IDENTIFICATION</scope>
</reference>
<keyword evidence="6" id="KW-1185">Reference proteome</keyword>
<dbReference type="EMBL" id="AMQN01010193">
    <property type="status" value="NOT_ANNOTATED_CDS"/>
    <property type="molecule type" value="Genomic_DNA"/>
</dbReference>
<keyword evidence="2" id="KW-0812">Transmembrane</keyword>
<organism evidence="4">
    <name type="scientific">Capitella teleta</name>
    <name type="common">Polychaete worm</name>
    <dbReference type="NCBI Taxonomy" id="283909"/>
    <lineage>
        <taxon>Eukaryota</taxon>
        <taxon>Metazoa</taxon>
        <taxon>Spiralia</taxon>
        <taxon>Lophotrochozoa</taxon>
        <taxon>Annelida</taxon>
        <taxon>Polychaeta</taxon>
        <taxon>Sedentaria</taxon>
        <taxon>Scolecida</taxon>
        <taxon>Capitellidae</taxon>
        <taxon>Capitella</taxon>
    </lineage>
</organism>
<evidence type="ECO:0000256" key="3">
    <source>
        <dbReference type="SAM" id="SignalP"/>
    </source>
</evidence>
<dbReference type="Proteomes" id="UP000014760">
    <property type="component" value="Unassembled WGS sequence"/>
</dbReference>
<evidence type="ECO:0000256" key="2">
    <source>
        <dbReference type="SAM" id="Phobius"/>
    </source>
</evidence>
<evidence type="ECO:0008006" key="7">
    <source>
        <dbReference type="Google" id="ProtNLM"/>
    </source>
</evidence>
<feature type="signal peptide" evidence="3">
    <location>
        <begin position="1"/>
        <end position="29"/>
    </location>
</feature>
<accession>R7TZ86</accession>
<evidence type="ECO:0000313" key="4">
    <source>
        <dbReference type="EMBL" id="ELT99074.1"/>
    </source>
</evidence>